<organism evidence="1">
    <name type="scientific">freshwater metagenome</name>
    <dbReference type="NCBI Taxonomy" id="449393"/>
    <lineage>
        <taxon>unclassified sequences</taxon>
        <taxon>metagenomes</taxon>
        <taxon>ecological metagenomes</taxon>
    </lineage>
</organism>
<reference evidence="1" key="1">
    <citation type="submission" date="2020-05" db="EMBL/GenBank/DDBJ databases">
        <authorList>
            <person name="Chiriac C."/>
            <person name="Salcher M."/>
            <person name="Ghai R."/>
            <person name="Kavagutti S V."/>
        </authorList>
    </citation>
    <scope>NUCLEOTIDE SEQUENCE</scope>
</reference>
<evidence type="ECO:0000313" key="1">
    <source>
        <dbReference type="EMBL" id="CAB4332132.1"/>
    </source>
</evidence>
<dbReference type="EMBL" id="CAESAJ010000015">
    <property type="protein sequence ID" value="CAB4332132.1"/>
    <property type="molecule type" value="Genomic_DNA"/>
</dbReference>
<dbReference type="AlphaFoldDB" id="A0A6J5YT80"/>
<name>A0A6J5YT80_9ZZZZ</name>
<accession>A0A6J5YT80</accession>
<dbReference type="Pfam" id="PF11305">
    <property type="entry name" value="DUF3107"/>
    <property type="match status" value="1"/>
</dbReference>
<gene>
    <name evidence="1" type="ORF">UFOPK3770_00274</name>
</gene>
<protein>
    <submittedName>
        <fullName evidence="1">Unannotated protein</fullName>
    </submittedName>
</protein>
<sequence length="74" mass="8024">MEVRIGVQDSAREVVLESNQQSDEVHKLVNKAIASDEVLTLQDDKGRTIIVPGSKIAYVEIGVQTSGRVGFANN</sequence>
<dbReference type="InterPro" id="IPR021456">
    <property type="entry name" value="DUF3107"/>
</dbReference>
<proteinExistence type="predicted"/>